<evidence type="ECO:0000313" key="3">
    <source>
        <dbReference type="Proteomes" id="UP000702209"/>
    </source>
</evidence>
<feature type="non-terminal residue" evidence="2">
    <location>
        <position position="1"/>
    </location>
</feature>
<dbReference type="PROSITE" id="PS00455">
    <property type="entry name" value="AMP_BINDING"/>
    <property type="match status" value="1"/>
</dbReference>
<feature type="domain" description="AMP-dependent synthetase/ligase" evidence="1">
    <location>
        <begin position="79"/>
        <end position="443"/>
    </location>
</feature>
<proteinExistence type="predicted"/>
<dbReference type="SUPFAM" id="SSF56801">
    <property type="entry name" value="Acetyl-CoA synthetase-like"/>
    <property type="match status" value="1"/>
</dbReference>
<dbReference type="Pfam" id="PF00501">
    <property type="entry name" value="AMP-binding"/>
    <property type="match status" value="1"/>
</dbReference>
<dbReference type="EMBL" id="JADLQX010000149">
    <property type="protein sequence ID" value="MBF6303088.1"/>
    <property type="molecule type" value="Genomic_DNA"/>
</dbReference>
<protein>
    <submittedName>
        <fullName evidence="2">Amino acid adenylation domain-containing protein</fullName>
    </submittedName>
</protein>
<name>A0ABS0D7J1_9NOCA</name>
<dbReference type="NCBIfam" id="TIGR01733">
    <property type="entry name" value="AA-adenyl-dom"/>
    <property type="match status" value="1"/>
</dbReference>
<dbReference type="Gene3D" id="3.40.50.980">
    <property type="match status" value="2"/>
</dbReference>
<dbReference type="RefSeq" id="WP_195134254.1">
    <property type="nucleotide sequence ID" value="NZ_JADLQX010000149.1"/>
</dbReference>
<reference evidence="2 3" key="1">
    <citation type="submission" date="2020-10" db="EMBL/GenBank/DDBJ databases">
        <title>Identification of Nocardia species via Next-generation sequencing and recognition of intraspecies genetic diversity.</title>
        <authorList>
            <person name="Li P."/>
            <person name="Li P."/>
            <person name="Lu B."/>
        </authorList>
    </citation>
    <scope>NUCLEOTIDE SEQUENCE [LARGE SCALE GENOMIC DNA]</scope>
    <source>
        <strain evidence="2 3">BJ06-0157</strain>
    </source>
</reference>
<keyword evidence="3" id="KW-1185">Reference proteome</keyword>
<evidence type="ECO:0000313" key="2">
    <source>
        <dbReference type="EMBL" id="MBF6303088.1"/>
    </source>
</evidence>
<dbReference type="Gene3D" id="2.30.38.10">
    <property type="entry name" value="Luciferase, Domain 3"/>
    <property type="match status" value="1"/>
</dbReference>
<accession>A0ABS0D7J1</accession>
<dbReference type="PANTHER" id="PTHR45527:SF14">
    <property type="entry name" value="PLIPASTATIN SYNTHASE SUBUNIT B"/>
    <property type="match status" value="1"/>
</dbReference>
<dbReference type="InterPro" id="IPR000873">
    <property type="entry name" value="AMP-dep_synth/lig_dom"/>
</dbReference>
<sequence>ASADTRLHLTIKYHPDLFDTTTATTLLHRTTHTLHTITTHTTITVGDIEFLDAAERTSMLESWIRPGLVVGSVTLADEFTRTVERFPDATAVVAGDSALSYAELDARANRLARHLISLGVGPESLVAVAMPRSPDLIVTLLAVIKAGGGYLPIDVTYPADRLAFLFADAAPICVLSTAAEIDGLPVGDLPVVVLDAPETVTRLKDIPSLEVTDTDRAAPVDPDSVAYVIYTSGSTGTPKGVTVSHRSVLTLFANTRDRFGFDEADVWTMFHSYAFDFSVWELWGPLLHGGRLVVVDYSTARSPELFLELLRREHVTVLNQTPSAFYQLADAEQVAADRPDGLSLRYVIFGGEALDLGRLVRWYARRADSGPQLVNMYGITETCVHATWLPLDSQLAASTSASVIGQGIAGLRTSVLDGRLRMVPVGVVGELYLAGVQLARGYHGRPGLTAGRFVACPFGVAGER</sequence>
<organism evidence="2 3">
    <name type="scientific">Nocardia amamiensis</name>
    <dbReference type="NCBI Taxonomy" id="404578"/>
    <lineage>
        <taxon>Bacteria</taxon>
        <taxon>Bacillati</taxon>
        <taxon>Actinomycetota</taxon>
        <taxon>Actinomycetes</taxon>
        <taxon>Mycobacteriales</taxon>
        <taxon>Nocardiaceae</taxon>
        <taxon>Nocardia</taxon>
    </lineage>
</organism>
<evidence type="ECO:0000259" key="1">
    <source>
        <dbReference type="Pfam" id="PF00501"/>
    </source>
</evidence>
<dbReference type="PANTHER" id="PTHR45527">
    <property type="entry name" value="NONRIBOSOMAL PEPTIDE SYNTHETASE"/>
    <property type="match status" value="1"/>
</dbReference>
<comment type="caution">
    <text evidence="2">The sequence shown here is derived from an EMBL/GenBank/DDBJ whole genome shotgun (WGS) entry which is preliminary data.</text>
</comment>
<dbReference type="InterPro" id="IPR020845">
    <property type="entry name" value="AMP-binding_CS"/>
</dbReference>
<feature type="non-terminal residue" evidence="2">
    <location>
        <position position="464"/>
    </location>
</feature>
<dbReference type="Gene3D" id="3.30.559.30">
    <property type="entry name" value="Nonribosomal peptide synthetase, condensation domain"/>
    <property type="match status" value="1"/>
</dbReference>
<dbReference type="InterPro" id="IPR010071">
    <property type="entry name" value="AA_adenyl_dom"/>
</dbReference>
<gene>
    <name evidence="2" type="ORF">IU459_37155</name>
</gene>
<dbReference type="Proteomes" id="UP000702209">
    <property type="component" value="Unassembled WGS sequence"/>
</dbReference>